<dbReference type="Pfam" id="PF07702">
    <property type="entry name" value="UTRA"/>
    <property type="match status" value="1"/>
</dbReference>
<dbReference type="Pfam" id="PF00392">
    <property type="entry name" value="GntR"/>
    <property type="match status" value="1"/>
</dbReference>
<dbReference type="GO" id="GO:0003677">
    <property type="term" value="F:DNA binding"/>
    <property type="evidence" value="ECO:0007669"/>
    <property type="project" value="UniProtKB-KW"/>
</dbReference>
<dbReference type="Gene3D" id="3.40.1410.10">
    <property type="entry name" value="Chorismate lyase-like"/>
    <property type="match status" value="1"/>
</dbReference>
<dbReference type="InterPro" id="IPR011663">
    <property type="entry name" value="UTRA"/>
</dbReference>
<dbReference type="CDD" id="cd07377">
    <property type="entry name" value="WHTH_GntR"/>
    <property type="match status" value="1"/>
</dbReference>
<dbReference type="GO" id="GO:0045892">
    <property type="term" value="P:negative regulation of DNA-templated transcription"/>
    <property type="evidence" value="ECO:0007669"/>
    <property type="project" value="TreeGrafter"/>
</dbReference>
<dbReference type="RefSeq" id="WP_121095993.1">
    <property type="nucleotide sequence ID" value="NZ_UIHC01000031.1"/>
</dbReference>
<dbReference type="PANTHER" id="PTHR44846:SF1">
    <property type="entry name" value="MANNOSYL-D-GLYCERATE TRANSPORT_METABOLISM SYSTEM REPRESSOR MNGR-RELATED"/>
    <property type="match status" value="1"/>
</dbReference>
<evidence type="ECO:0000256" key="2">
    <source>
        <dbReference type="ARBA" id="ARBA00023125"/>
    </source>
</evidence>
<dbReference type="EMBL" id="UIHC01000031">
    <property type="protein sequence ID" value="SUZ32898.1"/>
    <property type="molecule type" value="Genomic_DNA"/>
</dbReference>
<keyword evidence="6" id="KW-1185">Reference proteome</keyword>
<dbReference type="InterPro" id="IPR036388">
    <property type="entry name" value="WH-like_DNA-bd_sf"/>
</dbReference>
<dbReference type="InterPro" id="IPR028978">
    <property type="entry name" value="Chorismate_lyase_/UTRA_dom_sf"/>
</dbReference>
<gene>
    <name evidence="5" type="primary">yvoA_3</name>
    <name evidence="5" type="ORF">ROE7235_02663</name>
</gene>
<dbReference type="InterPro" id="IPR050679">
    <property type="entry name" value="Bact_HTH_transcr_reg"/>
</dbReference>
<protein>
    <submittedName>
        <fullName evidence="5">HTH-type transcriptional repressor YvoA</fullName>
    </submittedName>
</protein>
<dbReference type="GO" id="GO:0003700">
    <property type="term" value="F:DNA-binding transcription factor activity"/>
    <property type="evidence" value="ECO:0007669"/>
    <property type="project" value="InterPro"/>
</dbReference>
<evidence type="ECO:0000259" key="4">
    <source>
        <dbReference type="PROSITE" id="PS50949"/>
    </source>
</evidence>
<dbReference type="OrthoDB" id="9794015at2"/>
<dbReference type="SUPFAM" id="SSF46785">
    <property type="entry name" value="Winged helix' DNA-binding domain"/>
    <property type="match status" value="1"/>
</dbReference>
<dbReference type="Proteomes" id="UP000272908">
    <property type="component" value="Unassembled WGS sequence"/>
</dbReference>
<dbReference type="InterPro" id="IPR000524">
    <property type="entry name" value="Tscrpt_reg_HTH_GntR"/>
</dbReference>
<dbReference type="PANTHER" id="PTHR44846">
    <property type="entry name" value="MANNOSYL-D-GLYCERATE TRANSPORT/METABOLISM SYSTEM REPRESSOR MNGR-RELATED"/>
    <property type="match status" value="1"/>
</dbReference>
<keyword evidence="3" id="KW-0804">Transcription</keyword>
<dbReference type="AlphaFoldDB" id="A0A3B0MHB4"/>
<name>A0A3B0MHB4_9RHOB</name>
<evidence type="ECO:0000313" key="5">
    <source>
        <dbReference type="EMBL" id="SUZ32898.1"/>
    </source>
</evidence>
<dbReference type="Gene3D" id="1.10.10.10">
    <property type="entry name" value="Winged helix-like DNA-binding domain superfamily/Winged helix DNA-binding domain"/>
    <property type="match status" value="1"/>
</dbReference>
<keyword evidence="1" id="KW-0805">Transcription regulation</keyword>
<feature type="domain" description="HTH gntR-type" evidence="4">
    <location>
        <begin position="9"/>
        <end position="77"/>
    </location>
</feature>
<evidence type="ECO:0000313" key="6">
    <source>
        <dbReference type="Proteomes" id="UP000272908"/>
    </source>
</evidence>
<dbReference type="PROSITE" id="PS50949">
    <property type="entry name" value="HTH_GNTR"/>
    <property type="match status" value="1"/>
</dbReference>
<proteinExistence type="predicted"/>
<dbReference type="SMART" id="SM00345">
    <property type="entry name" value="HTH_GNTR"/>
    <property type="match status" value="1"/>
</dbReference>
<reference evidence="6" key="1">
    <citation type="submission" date="2018-08" db="EMBL/GenBank/DDBJ databases">
        <authorList>
            <person name="Rodrigo-Torres L."/>
            <person name="Arahal R. D."/>
            <person name="Lucena T."/>
        </authorList>
    </citation>
    <scope>NUCLEOTIDE SEQUENCE [LARGE SCALE GENOMIC DNA]</scope>
    <source>
        <strain evidence="6">CECT 7235</strain>
    </source>
</reference>
<keyword evidence="2" id="KW-0238">DNA-binding</keyword>
<dbReference type="InterPro" id="IPR036390">
    <property type="entry name" value="WH_DNA-bd_sf"/>
</dbReference>
<organism evidence="5 6">
    <name type="scientific">Roseinatronobacter ekhonensis</name>
    <dbReference type="NCBI Taxonomy" id="254356"/>
    <lineage>
        <taxon>Bacteria</taxon>
        <taxon>Pseudomonadati</taxon>
        <taxon>Pseudomonadota</taxon>
        <taxon>Alphaproteobacteria</taxon>
        <taxon>Rhodobacterales</taxon>
        <taxon>Paracoccaceae</taxon>
        <taxon>Roseinatronobacter</taxon>
    </lineage>
</organism>
<dbReference type="SMART" id="SM00866">
    <property type="entry name" value="UTRA"/>
    <property type="match status" value="1"/>
</dbReference>
<sequence length="235" mass="26120">MEDTPSGALPRYQQISELLIRDIAAGRLMDGARLAPEREMAADLGVAVGTLRKALQDLAEKGLLERVQGSGNYIRALNDVESIYALFRLELVSGGGLPSAQVLDVARRPKPAHLPDFGAAPDAHRIRRLRLLSGQPAAVEEIWLDASYAQDLRAEDLSQSLYLHYRTRLGLWIARAEDRIGTGCVPDFAPTRFRLRPGAVAGHILRLSWSQDNRRAEVSETWFDPNVARYVSRLK</sequence>
<evidence type="ECO:0000256" key="1">
    <source>
        <dbReference type="ARBA" id="ARBA00023015"/>
    </source>
</evidence>
<accession>A0A3B0MHB4</accession>
<evidence type="ECO:0000256" key="3">
    <source>
        <dbReference type="ARBA" id="ARBA00023163"/>
    </source>
</evidence>
<dbReference type="SUPFAM" id="SSF64288">
    <property type="entry name" value="Chorismate lyase-like"/>
    <property type="match status" value="1"/>
</dbReference>